<dbReference type="Pfam" id="PF01882">
    <property type="entry name" value="DUF58"/>
    <property type="match status" value="1"/>
</dbReference>
<dbReference type="InterPro" id="IPR036465">
    <property type="entry name" value="vWFA_dom_sf"/>
</dbReference>
<dbReference type="InterPro" id="IPR002881">
    <property type="entry name" value="DUF58"/>
</dbReference>
<organism evidence="2 3">
    <name type="scientific">Oceaniferula marina</name>
    <dbReference type="NCBI Taxonomy" id="2748318"/>
    <lineage>
        <taxon>Bacteria</taxon>
        <taxon>Pseudomonadati</taxon>
        <taxon>Verrucomicrobiota</taxon>
        <taxon>Verrucomicrobiia</taxon>
        <taxon>Verrucomicrobiales</taxon>
        <taxon>Verrucomicrobiaceae</taxon>
        <taxon>Oceaniferula</taxon>
    </lineage>
</organism>
<proteinExistence type="predicted"/>
<dbReference type="Proteomes" id="UP000557872">
    <property type="component" value="Unassembled WGS sequence"/>
</dbReference>
<dbReference type="SUPFAM" id="SSF53300">
    <property type="entry name" value="vWA-like"/>
    <property type="match status" value="1"/>
</dbReference>
<feature type="domain" description="DUF58" evidence="1">
    <location>
        <begin position="45"/>
        <end position="257"/>
    </location>
</feature>
<dbReference type="PANTHER" id="PTHR33608:SF6">
    <property type="entry name" value="BLL2464 PROTEIN"/>
    <property type="match status" value="1"/>
</dbReference>
<keyword evidence="3" id="KW-1185">Reference proteome</keyword>
<sequence length="296" mass="33909">MTPDSIDEIMRRVHRLEIKARRLARESFSGEYHSSFKGSGLDFEDYREYQHGDETRFIDWNVTARKDHPYIRTFREERELAMILAVDVSASTLYGSQQLSKRELAAELAAVLAFSANINGDKTGLLLFADAPLLYLPPAKGSRHILRMVREILAADPESPGTDIPKACDFLLHTVKRRALVFLISDFFCHDLQRPLGALASKHDTIALRVTDPMEQRLPKVGKVTLTDPETGWQTTVNTNNANVRMGFDKLTRRHQEGITNLFRKKGIDHLQLSTHTDYLPQLHQLFKNRTRRRNS</sequence>
<dbReference type="AlphaFoldDB" id="A0A851GJV4"/>
<accession>A0A851GJV4</accession>
<evidence type="ECO:0000313" key="2">
    <source>
        <dbReference type="EMBL" id="NWK57616.1"/>
    </source>
</evidence>
<dbReference type="PANTHER" id="PTHR33608">
    <property type="entry name" value="BLL2464 PROTEIN"/>
    <property type="match status" value="1"/>
</dbReference>
<dbReference type="EMBL" id="JACBAZ010000017">
    <property type="protein sequence ID" value="NWK57616.1"/>
    <property type="molecule type" value="Genomic_DNA"/>
</dbReference>
<name>A0A851GJV4_9BACT</name>
<dbReference type="RefSeq" id="WP_178934907.1">
    <property type="nucleotide sequence ID" value="NZ_JACBAZ010000017.1"/>
</dbReference>
<comment type="caution">
    <text evidence="2">The sequence shown here is derived from an EMBL/GenBank/DDBJ whole genome shotgun (WGS) entry which is preliminary data.</text>
</comment>
<gene>
    <name evidence="2" type="ORF">HW115_18505</name>
</gene>
<evidence type="ECO:0000313" key="3">
    <source>
        <dbReference type="Proteomes" id="UP000557872"/>
    </source>
</evidence>
<protein>
    <submittedName>
        <fullName evidence="2">DUF58 domain-containing protein</fullName>
    </submittedName>
</protein>
<reference evidence="2 3" key="1">
    <citation type="submission" date="2020-07" db="EMBL/GenBank/DDBJ databases">
        <title>Roseicoccus Jingziensis gen. nov., sp. nov., isolated from coastal seawater.</title>
        <authorList>
            <person name="Feng X."/>
        </authorList>
    </citation>
    <scope>NUCLEOTIDE SEQUENCE [LARGE SCALE GENOMIC DNA]</scope>
    <source>
        <strain evidence="2 3">N1E253</strain>
    </source>
</reference>
<evidence type="ECO:0000259" key="1">
    <source>
        <dbReference type="Pfam" id="PF01882"/>
    </source>
</evidence>
<dbReference type="Gene3D" id="3.40.50.410">
    <property type="entry name" value="von Willebrand factor, type A domain"/>
    <property type="match status" value="1"/>
</dbReference>